<sequence length="149" mass="16253">MKNTSKNPWLVVLGTVIAQLGLGTIYTWSLFNQAISDKFGWGVSTVAVTFSITSFALSLSTLFAGKMQDKLGMRKLISLSGIVLGIGLLLTSKATSISMLYITAGVIVGAADGIGYITTLSNCIKWFPEKKGTYVWYLCRCLWNRKLNI</sequence>
<comment type="caution">
    <text evidence="8">The sequence shown here is derived from an EMBL/GenBank/DDBJ whole genome shotgun (WGS) entry which is preliminary data.</text>
</comment>
<name>C6PWE6_9CLOT</name>
<evidence type="ECO:0000256" key="2">
    <source>
        <dbReference type="ARBA" id="ARBA00022448"/>
    </source>
</evidence>
<organism evidence="8 9">
    <name type="scientific">Clostridium carboxidivorans P7</name>
    <dbReference type="NCBI Taxonomy" id="536227"/>
    <lineage>
        <taxon>Bacteria</taxon>
        <taxon>Bacillati</taxon>
        <taxon>Bacillota</taxon>
        <taxon>Clostridia</taxon>
        <taxon>Eubacteriales</taxon>
        <taxon>Clostridiaceae</taxon>
        <taxon>Clostridium</taxon>
    </lineage>
</organism>
<keyword evidence="3 6" id="KW-0812">Transmembrane</keyword>
<evidence type="ECO:0000259" key="7">
    <source>
        <dbReference type="PROSITE" id="PS50850"/>
    </source>
</evidence>
<dbReference type="InterPro" id="IPR050327">
    <property type="entry name" value="Proton-linked_MCT"/>
</dbReference>
<keyword evidence="5 6" id="KW-0472">Membrane</keyword>
<dbReference type="Gene3D" id="1.20.1250.20">
    <property type="entry name" value="MFS general substrate transporter like domains"/>
    <property type="match status" value="1"/>
</dbReference>
<dbReference type="InterPro" id="IPR020846">
    <property type="entry name" value="MFS_dom"/>
</dbReference>
<dbReference type="AlphaFoldDB" id="C6PWE6"/>
<protein>
    <submittedName>
        <fullName evidence="8">Major facilitator transporter</fullName>
    </submittedName>
</protein>
<dbReference type="InterPro" id="IPR011701">
    <property type="entry name" value="MFS"/>
</dbReference>
<comment type="subcellular location">
    <subcellularLocation>
        <location evidence="1">Cell membrane</location>
        <topology evidence="1">Multi-pass membrane protein</topology>
    </subcellularLocation>
</comment>
<keyword evidence="2" id="KW-0813">Transport</keyword>
<feature type="domain" description="Major facilitator superfamily (MFS) profile" evidence="7">
    <location>
        <begin position="7"/>
        <end position="149"/>
    </location>
</feature>
<evidence type="ECO:0000256" key="5">
    <source>
        <dbReference type="ARBA" id="ARBA00023136"/>
    </source>
</evidence>
<dbReference type="RefSeq" id="WP_007061998.1">
    <property type="nucleotide sequence ID" value="NZ_ACVI01000054.1"/>
</dbReference>
<evidence type="ECO:0000256" key="6">
    <source>
        <dbReference type="SAM" id="Phobius"/>
    </source>
</evidence>
<dbReference type="PANTHER" id="PTHR11360">
    <property type="entry name" value="MONOCARBOXYLATE TRANSPORTER"/>
    <property type="match status" value="1"/>
</dbReference>
<evidence type="ECO:0000313" key="9">
    <source>
        <dbReference type="Proteomes" id="UP000004198"/>
    </source>
</evidence>
<dbReference type="Pfam" id="PF07690">
    <property type="entry name" value="MFS_1"/>
    <property type="match status" value="1"/>
</dbReference>
<dbReference type="GO" id="GO:0022857">
    <property type="term" value="F:transmembrane transporter activity"/>
    <property type="evidence" value="ECO:0007669"/>
    <property type="project" value="InterPro"/>
</dbReference>
<dbReference type="Proteomes" id="UP000004198">
    <property type="component" value="Unassembled WGS sequence"/>
</dbReference>
<feature type="transmembrane region" description="Helical" evidence="6">
    <location>
        <begin position="76"/>
        <end position="94"/>
    </location>
</feature>
<dbReference type="EMBL" id="ACVI01000054">
    <property type="protein sequence ID" value="EET86423.1"/>
    <property type="molecule type" value="Genomic_DNA"/>
</dbReference>
<evidence type="ECO:0000313" key="8">
    <source>
        <dbReference type="EMBL" id="EET86423.1"/>
    </source>
</evidence>
<keyword evidence="4 6" id="KW-1133">Transmembrane helix</keyword>
<dbReference type="InterPro" id="IPR036259">
    <property type="entry name" value="MFS_trans_sf"/>
</dbReference>
<dbReference type="PROSITE" id="PS50850">
    <property type="entry name" value="MFS"/>
    <property type="match status" value="1"/>
</dbReference>
<proteinExistence type="predicted"/>
<dbReference type="eggNOG" id="COG2223">
    <property type="taxonomic scope" value="Bacteria"/>
</dbReference>
<dbReference type="PANTHER" id="PTHR11360:SF317">
    <property type="entry name" value="MAJOR FACILITATOR SUPERFAMILY (MFS) PROFILE DOMAIN-CONTAINING PROTEIN-RELATED"/>
    <property type="match status" value="1"/>
</dbReference>
<gene>
    <name evidence="8" type="ORF">CcarbDRAFT_3113</name>
</gene>
<feature type="transmembrane region" description="Helical" evidence="6">
    <location>
        <begin position="39"/>
        <end position="64"/>
    </location>
</feature>
<evidence type="ECO:0000256" key="3">
    <source>
        <dbReference type="ARBA" id="ARBA00022692"/>
    </source>
</evidence>
<reference evidence="8 9" key="1">
    <citation type="submission" date="2009-06" db="EMBL/GenBank/DDBJ databases">
        <title>The draft genome of Clostridium carboxidivorans P7.</title>
        <authorList>
            <consortium name="US DOE Joint Genome Institute (JGI-PGF)"/>
            <person name="Lucas S."/>
            <person name="Copeland A."/>
            <person name="Lapidus A."/>
            <person name="Glavina del Rio T."/>
            <person name="Tice H."/>
            <person name="Bruce D."/>
            <person name="Goodwin L."/>
            <person name="Pitluck S."/>
            <person name="Larimer F."/>
            <person name="Land M.L."/>
            <person name="Hauser L."/>
            <person name="Hemme C.L."/>
        </authorList>
    </citation>
    <scope>NUCLEOTIDE SEQUENCE [LARGE SCALE GENOMIC DNA]</scope>
    <source>
        <strain evidence="8 9">P7</strain>
    </source>
</reference>
<evidence type="ECO:0000256" key="1">
    <source>
        <dbReference type="ARBA" id="ARBA00004651"/>
    </source>
</evidence>
<dbReference type="SUPFAM" id="SSF103473">
    <property type="entry name" value="MFS general substrate transporter"/>
    <property type="match status" value="1"/>
</dbReference>
<feature type="transmembrane region" description="Helical" evidence="6">
    <location>
        <begin position="100"/>
        <end position="121"/>
    </location>
</feature>
<keyword evidence="9" id="KW-1185">Reference proteome</keyword>
<accession>C6PWE6</accession>
<dbReference type="GO" id="GO:0005886">
    <property type="term" value="C:plasma membrane"/>
    <property type="evidence" value="ECO:0007669"/>
    <property type="project" value="UniProtKB-SubCell"/>
</dbReference>
<evidence type="ECO:0000256" key="4">
    <source>
        <dbReference type="ARBA" id="ARBA00022989"/>
    </source>
</evidence>